<reference evidence="1 2" key="1">
    <citation type="journal article" date="2020" name="Int. J. Med. Microbiol.">
        <title>Discovery of Paenibacillus larvae ERIC V: Phenotypic and genomic comparison to genotypes ERIC I-IV reveal different inventories of virulence factors which correlate with epidemiological prevalences of American Foulbrood.</title>
        <authorList>
            <person name="Beims H."/>
            <person name="Bunk B."/>
            <person name="Erler S."/>
            <person name="Mohr K.I."/>
            <person name="Sproer C."/>
            <person name="Pradella S."/>
            <person name="Gunther G."/>
            <person name="Rohde M."/>
            <person name="von der Ohe W."/>
            <person name="Steinert M."/>
        </authorList>
    </citation>
    <scope>NUCLEOTIDE SEQUENCE [LARGE SCALE GENOMIC DNA]</scope>
    <source>
        <strain evidence="1">Eric_V</strain>
    </source>
</reference>
<evidence type="ECO:0000313" key="1">
    <source>
        <dbReference type="EMBL" id="QHZ49392.1"/>
    </source>
</evidence>
<gene>
    <name evidence="1" type="ORF">ERICV_00160</name>
</gene>
<dbReference type="RefSeq" id="WP_172422753.1">
    <property type="nucleotide sequence ID" value="NZ_CP019717.1"/>
</dbReference>
<accession>A0A6C0QKX9</accession>
<dbReference type="Proteomes" id="UP000464330">
    <property type="component" value="Chromosome"/>
</dbReference>
<evidence type="ECO:0000313" key="2">
    <source>
        <dbReference type="Proteomes" id="UP000464330"/>
    </source>
</evidence>
<proteinExistence type="predicted"/>
<protein>
    <submittedName>
        <fullName evidence="1">Uncharacterized protein</fullName>
    </submittedName>
</protein>
<sequence>MEQADLIHPEFTPLQDEKELKQSILDAVDQNNKRWNGAVTGPQKIYFLTISWEFSANPDEWFTIYRKGIMPSSMILTPLF</sequence>
<dbReference type="AlphaFoldDB" id="A0A6C0QKX9"/>
<organism evidence="1 2">
    <name type="scientific">Paenibacillus larvae subsp. larvae</name>
    <dbReference type="NCBI Taxonomy" id="147375"/>
    <lineage>
        <taxon>Bacteria</taxon>
        <taxon>Bacillati</taxon>
        <taxon>Bacillota</taxon>
        <taxon>Bacilli</taxon>
        <taxon>Bacillales</taxon>
        <taxon>Paenibacillaceae</taxon>
        <taxon>Paenibacillus</taxon>
    </lineage>
</organism>
<name>A0A6C0QKX9_9BACL</name>
<dbReference type="EMBL" id="CP019717">
    <property type="protein sequence ID" value="QHZ49392.1"/>
    <property type="molecule type" value="Genomic_DNA"/>
</dbReference>